<protein>
    <recommendedName>
        <fullName evidence="2">F-box domain-containing protein</fullName>
    </recommendedName>
</protein>
<evidence type="ECO:0000259" key="2">
    <source>
        <dbReference type="PROSITE" id="PS50181"/>
    </source>
</evidence>
<dbReference type="Pfam" id="PF00646">
    <property type="entry name" value="F-box"/>
    <property type="match status" value="1"/>
</dbReference>
<dbReference type="Gene3D" id="3.80.10.10">
    <property type="entry name" value="Ribonuclease Inhibitor"/>
    <property type="match status" value="1"/>
</dbReference>
<evidence type="ECO:0000313" key="3">
    <source>
        <dbReference type="EMBL" id="KAK2994303.1"/>
    </source>
</evidence>
<feature type="domain" description="F-box" evidence="2">
    <location>
        <begin position="20"/>
        <end position="56"/>
    </location>
</feature>
<dbReference type="InterPro" id="IPR053781">
    <property type="entry name" value="F-box_AtFBL13-like"/>
</dbReference>
<dbReference type="SUPFAM" id="SSF52047">
    <property type="entry name" value="RNI-like"/>
    <property type="match status" value="1"/>
</dbReference>
<keyword evidence="4" id="KW-1185">Reference proteome</keyword>
<dbReference type="Pfam" id="PF24758">
    <property type="entry name" value="LRR_At5g56370"/>
    <property type="match status" value="1"/>
</dbReference>
<dbReference type="InterPro" id="IPR036047">
    <property type="entry name" value="F-box-like_dom_sf"/>
</dbReference>
<name>A0AA88UUP5_9ASTE</name>
<proteinExistence type="predicted"/>
<feature type="region of interest" description="Disordered" evidence="1">
    <location>
        <begin position="1"/>
        <end position="23"/>
    </location>
</feature>
<dbReference type="AlphaFoldDB" id="A0AA88UUP5"/>
<dbReference type="InterPro" id="IPR050232">
    <property type="entry name" value="FBL13/AtMIF1-like"/>
</dbReference>
<dbReference type="PROSITE" id="PS50181">
    <property type="entry name" value="FBOX"/>
    <property type="match status" value="1"/>
</dbReference>
<gene>
    <name evidence="3" type="ORF">RJ640_024026</name>
</gene>
<reference evidence="3" key="1">
    <citation type="submission" date="2022-12" db="EMBL/GenBank/DDBJ databases">
        <title>Draft genome assemblies for two species of Escallonia (Escalloniales).</title>
        <authorList>
            <person name="Chanderbali A."/>
            <person name="Dervinis C."/>
            <person name="Anghel I."/>
            <person name="Soltis D."/>
            <person name="Soltis P."/>
            <person name="Zapata F."/>
        </authorList>
    </citation>
    <scope>NUCLEOTIDE SEQUENCE</scope>
    <source>
        <strain evidence="3">UCBG92.1500</strain>
        <tissue evidence="3">Leaf</tissue>
    </source>
</reference>
<organism evidence="3 4">
    <name type="scientific">Escallonia rubra</name>
    <dbReference type="NCBI Taxonomy" id="112253"/>
    <lineage>
        <taxon>Eukaryota</taxon>
        <taxon>Viridiplantae</taxon>
        <taxon>Streptophyta</taxon>
        <taxon>Embryophyta</taxon>
        <taxon>Tracheophyta</taxon>
        <taxon>Spermatophyta</taxon>
        <taxon>Magnoliopsida</taxon>
        <taxon>eudicotyledons</taxon>
        <taxon>Gunneridae</taxon>
        <taxon>Pentapetalae</taxon>
        <taxon>asterids</taxon>
        <taxon>campanulids</taxon>
        <taxon>Escalloniales</taxon>
        <taxon>Escalloniaceae</taxon>
        <taxon>Escallonia</taxon>
    </lineage>
</organism>
<dbReference type="PANTHER" id="PTHR31900">
    <property type="entry name" value="F-BOX/RNI SUPERFAMILY PROTEIN-RELATED"/>
    <property type="match status" value="1"/>
</dbReference>
<sequence>MKPNIPRRPPPQRRRTNGGDDRLSNLPDEILCHILSFLPTKNAVATSILSSRYSSLWSCIPVLDFHDQPHLHSPQKFMEFVDKVLAGNRSPSIDTFKLSYENCTDLEPMSSVNRWIEAVIKRSVVKMELSVFANHVDTGLPLKLLPCESLQVLKVGGDNGAVIPVSANSFPNLRVLSVCLSDPDNKVTKNLFTRLPKLEELTVEASYGKGDECFGEFWFKFVAPGLKKLHFVLRVMDDSPYYDLDFKIVIDAPRLEYLCVEDDYYGDYLVKNNLLATEVKVHVGEKCELLCFGHTYASSDRAFQLLSRVATAKSLSLSYKTMRALMFAHRDNTLPTFHFLTKLEVFVRDHRGWHLLSYLLECAPNLGCLVVINKGNSEERDVNQEFYWGKDGDSYLQGDFCWSIVGTSPTCLLLRKNKIEIRRLEKKEELNEVDEFRVQCKMLTFAVRDGRTGRREGLPTCKGGLGLQRQLCKGSLRFDVIRSYFQSETQAYPRPFYADLGETTVEQSRVHEKEAIASNAGAILLQSAAMAIPTDLMSCIFLPYISRQ</sequence>
<dbReference type="InterPro" id="IPR055411">
    <property type="entry name" value="LRR_FXL15/At3g58940/PEG3-like"/>
</dbReference>
<evidence type="ECO:0000313" key="4">
    <source>
        <dbReference type="Proteomes" id="UP001187471"/>
    </source>
</evidence>
<dbReference type="EMBL" id="JAVXUO010000216">
    <property type="protein sequence ID" value="KAK2994303.1"/>
    <property type="molecule type" value="Genomic_DNA"/>
</dbReference>
<dbReference type="Proteomes" id="UP001187471">
    <property type="component" value="Unassembled WGS sequence"/>
</dbReference>
<dbReference type="CDD" id="cd22160">
    <property type="entry name" value="F-box_AtFBL13-like"/>
    <property type="match status" value="1"/>
</dbReference>
<evidence type="ECO:0000256" key="1">
    <source>
        <dbReference type="SAM" id="MobiDB-lite"/>
    </source>
</evidence>
<dbReference type="SUPFAM" id="SSF81383">
    <property type="entry name" value="F-box domain"/>
    <property type="match status" value="1"/>
</dbReference>
<dbReference type="InterPro" id="IPR001810">
    <property type="entry name" value="F-box_dom"/>
</dbReference>
<dbReference type="InterPro" id="IPR032675">
    <property type="entry name" value="LRR_dom_sf"/>
</dbReference>
<dbReference type="PANTHER" id="PTHR31900:SF34">
    <property type="entry name" value="EMB|CAB62440.1-RELATED"/>
    <property type="match status" value="1"/>
</dbReference>
<comment type="caution">
    <text evidence="3">The sequence shown here is derived from an EMBL/GenBank/DDBJ whole genome shotgun (WGS) entry which is preliminary data.</text>
</comment>
<accession>A0AA88UUP5</accession>